<comment type="caution">
    <text evidence="2">The sequence shown here is derived from an EMBL/GenBank/DDBJ whole genome shotgun (WGS) entry which is preliminary data.</text>
</comment>
<reference evidence="2" key="1">
    <citation type="submission" date="2020-05" db="EMBL/GenBank/DDBJ databases">
        <title>Mycena genomes resolve the evolution of fungal bioluminescence.</title>
        <authorList>
            <person name="Tsai I.J."/>
        </authorList>
    </citation>
    <scope>NUCLEOTIDE SEQUENCE</scope>
    <source>
        <strain evidence="2">160909Yilan</strain>
    </source>
</reference>
<evidence type="ECO:0000256" key="1">
    <source>
        <dbReference type="SAM" id="MobiDB-lite"/>
    </source>
</evidence>
<gene>
    <name evidence="2" type="ORF">MSAN_01124200</name>
</gene>
<sequence length="131" mass="14362">MYRARKDGSVDSIRVLFLGFGCAEGGRRALSPSLLRILATRSSSSASSNGYANGGGAGTREDRREEPANSGGLSRVMRAEGGRELRGRLRWPWYERWRIREGQTHTHQSHSPPASPPILAAILATLSLRFV</sequence>
<evidence type="ECO:0000313" key="3">
    <source>
        <dbReference type="Proteomes" id="UP000623467"/>
    </source>
</evidence>
<proteinExistence type="predicted"/>
<keyword evidence="3" id="KW-1185">Reference proteome</keyword>
<dbReference type="Proteomes" id="UP000623467">
    <property type="component" value="Unassembled WGS sequence"/>
</dbReference>
<dbReference type="AlphaFoldDB" id="A0A8H7D6R7"/>
<dbReference type="EMBL" id="JACAZH010000008">
    <property type="protein sequence ID" value="KAF7360941.1"/>
    <property type="molecule type" value="Genomic_DNA"/>
</dbReference>
<protein>
    <submittedName>
        <fullName evidence="2">Uncharacterized protein</fullName>
    </submittedName>
</protein>
<feature type="region of interest" description="Disordered" evidence="1">
    <location>
        <begin position="41"/>
        <end position="77"/>
    </location>
</feature>
<organism evidence="2 3">
    <name type="scientific">Mycena sanguinolenta</name>
    <dbReference type="NCBI Taxonomy" id="230812"/>
    <lineage>
        <taxon>Eukaryota</taxon>
        <taxon>Fungi</taxon>
        <taxon>Dikarya</taxon>
        <taxon>Basidiomycota</taxon>
        <taxon>Agaricomycotina</taxon>
        <taxon>Agaricomycetes</taxon>
        <taxon>Agaricomycetidae</taxon>
        <taxon>Agaricales</taxon>
        <taxon>Marasmiineae</taxon>
        <taxon>Mycenaceae</taxon>
        <taxon>Mycena</taxon>
    </lineage>
</organism>
<accession>A0A8H7D6R7</accession>
<evidence type="ECO:0000313" key="2">
    <source>
        <dbReference type="EMBL" id="KAF7360941.1"/>
    </source>
</evidence>
<feature type="compositionally biased region" description="Low complexity" evidence="1">
    <location>
        <begin position="42"/>
        <end position="51"/>
    </location>
</feature>
<name>A0A8H7D6R7_9AGAR</name>